<feature type="region of interest" description="Disordered" evidence="11">
    <location>
        <begin position="124"/>
        <end position="155"/>
    </location>
</feature>
<dbReference type="GO" id="GO:0008360">
    <property type="term" value="P:regulation of cell shape"/>
    <property type="evidence" value="ECO:0007669"/>
    <property type="project" value="UniProtKB-KW"/>
</dbReference>
<keyword evidence="16" id="KW-1185">Reference proteome</keyword>
<dbReference type="PROSITE" id="PS51257">
    <property type="entry name" value="PROKAR_LIPOPROTEIN"/>
    <property type="match status" value="1"/>
</dbReference>
<evidence type="ECO:0000256" key="1">
    <source>
        <dbReference type="ARBA" id="ARBA00004167"/>
    </source>
</evidence>
<evidence type="ECO:0000256" key="6">
    <source>
        <dbReference type="ARBA" id="ARBA00022960"/>
    </source>
</evidence>
<dbReference type="Proteomes" id="UP000235589">
    <property type="component" value="Chromosome"/>
</dbReference>
<dbReference type="Gene3D" id="3.90.1310.10">
    <property type="entry name" value="Penicillin-binding protein 2a (Domain 2)"/>
    <property type="match status" value="1"/>
</dbReference>
<evidence type="ECO:0000256" key="3">
    <source>
        <dbReference type="ARBA" id="ARBA00007171"/>
    </source>
</evidence>
<dbReference type="Pfam" id="PF03717">
    <property type="entry name" value="PBP_dimer"/>
    <property type="match status" value="1"/>
</dbReference>
<dbReference type="GO" id="GO:0071555">
    <property type="term" value="P:cell wall organization"/>
    <property type="evidence" value="ECO:0007669"/>
    <property type="project" value="UniProtKB-KW"/>
</dbReference>
<dbReference type="SUPFAM" id="SSF56601">
    <property type="entry name" value="beta-lactamase/transpeptidase-like"/>
    <property type="match status" value="1"/>
</dbReference>
<dbReference type="InterPro" id="IPR050515">
    <property type="entry name" value="Beta-lactam/transpept"/>
</dbReference>
<evidence type="ECO:0000256" key="12">
    <source>
        <dbReference type="SAM" id="Phobius"/>
    </source>
</evidence>
<dbReference type="InterPro" id="IPR005311">
    <property type="entry name" value="PBP_dimer"/>
</dbReference>
<evidence type="ECO:0000313" key="16">
    <source>
        <dbReference type="Proteomes" id="UP000235589"/>
    </source>
</evidence>
<dbReference type="GeneID" id="98062137"/>
<comment type="subcellular location">
    <subcellularLocation>
        <location evidence="2">Cell membrane</location>
    </subcellularLocation>
    <subcellularLocation>
        <location evidence="1">Membrane</location>
        <topology evidence="1">Single-pass membrane protein</topology>
    </subcellularLocation>
</comment>
<accession>A0A2K9P0V7</accession>
<proteinExistence type="inferred from homology"/>
<dbReference type="PANTHER" id="PTHR30627">
    <property type="entry name" value="PEPTIDOGLYCAN D,D-TRANSPEPTIDASE"/>
    <property type="match status" value="1"/>
</dbReference>
<sequence length="691" mass="76481">MKINDITRRTIIIGAIVAVLAISCIIKLFNLQIVNGEEYRIQADNRTIRTYATKAPRGEIFDRNGVPVVENRSGYSIQIFKTDITAEELNKNINDIVKLLHENGDEYTSTFPIEYNEEEEIPEYNFEKSDSAVSSADGNKNKESDEEKKDREKKIQEDTAKNIAEWESQNKVDTFNTLREIVKYYAEKYEISDDFNETEKLDIMAVRYEMEQRKFSGSNPFVLATDVSNIVIQKIKETYYPTGFADIIADTIRNYAKGNMAAHILGRTGIIYAEEYEKLKDSGYGMNDIIGKDGLEAVLEPYLKGTDGYKKVRMTSDGRYGDVVDVKPAKAGNYAELTIDAELQEAAEKSLKKRINEAVGDNGAGAAIAVDPNTGEVLAIASYPDYDPEKFNEEYEELVNKKSNPLFNRALNGTYAPGSTFKILTSVAGLETGLIDPDTYITDRGKYTYYSDYQPTCLAYSSQGVTHGTINVSEAIGVSCNYFFYDIGRRMGIEALDEYCDKFGLGKTTGIELAESSGTVASPEEREAAGGEWHPGDVLQTAIGQSDNLFTPAQISSYISTVLNKGKRYRLHLIKEVADYDTGEVIMQKEPEVISDNPISDSTFDAVKEGMRQVVADGTAAKVFGNSELKVGGKTGTAEVSDGKDNVLFTGFAPYDDPQIVVAVVIEHGASSSFAAQVGKDIFDAYMKIIQ</sequence>
<dbReference type="SUPFAM" id="SSF56519">
    <property type="entry name" value="Penicillin binding protein dimerisation domain"/>
    <property type="match status" value="1"/>
</dbReference>
<keyword evidence="4" id="KW-1003">Cell membrane</keyword>
<evidence type="ECO:0000256" key="9">
    <source>
        <dbReference type="ARBA" id="ARBA00023136"/>
    </source>
</evidence>
<gene>
    <name evidence="15" type="ORF">B9O19_00714</name>
</gene>
<feature type="compositionally biased region" description="Basic and acidic residues" evidence="11">
    <location>
        <begin position="139"/>
        <end position="155"/>
    </location>
</feature>
<evidence type="ECO:0000256" key="10">
    <source>
        <dbReference type="ARBA" id="ARBA00023316"/>
    </source>
</evidence>
<dbReference type="InterPro" id="IPR012338">
    <property type="entry name" value="Beta-lactam/transpept-like"/>
</dbReference>
<name>A0A2K9P0V7_9FIRM</name>
<keyword evidence="6" id="KW-0133">Cell shape</keyword>
<dbReference type="KEGG" id="mpec:B9O19_00714"/>
<comment type="similarity">
    <text evidence="3">Belongs to the transpeptidase family.</text>
</comment>
<feature type="transmembrane region" description="Helical" evidence="12">
    <location>
        <begin position="12"/>
        <end position="31"/>
    </location>
</feature>
<keyword evidence="8 12" id="KW-1133">Transmembrane helix</keyword>
<evidence type="ECO:0000256" key="4">
    <source>
        <dbReference type="ARBA" id="ARBA00022475"/>
    </source>
</evidence>
<dbReference type="GO" id="GO:0009252">
    <property type="term" value="P:peptidoglycan biosynthetic process"/>
    <property type="evidence" value="ECO:0007669"/>
    <property type="project" value="UniProtKB-KW"/>
</dbReference>
<dbReference type="Gene3D" id="3.40.710.10">
    <property type="entry name" value="DD-peptidase/beta-lactamase superfamily"/>
    <property type="match status" value="1"/>
</dbReference>
<dbReference type="GO" id="GO:0005886">
    <property type="term" value="C:plasma membrane"/>
    <property type="evidence" value="ECO:0007669"/>
    <property type="project" value="UniProtKB-SubCell"/>
</dbReference>
<dbReference type="OrthoDB" id="9757901at2"/>
<dbReference type="RefSeq" id="WP_102365148.1">
    <property type="nucleotide sequence ID" value="NZ_CP020991.1"/>
</dbReference>
<dbReference type="InterPro" id="IPR001460">
    <property type="entry name" value="PCN-bd_Tpept"/>
</dbReference>
<feature type="domain" description="Penicillin-binding protein transpeptidase" evidence="13">
    <location>
        <begin position="365"/>
        <end position="683"/>
    </location>
</feature>
<evidence type="ECO:0000259" key="13">
    <source>
        <dbReference type="Pfam" id="PF00905"/>
    </source>
</evidence>
<feature type="domain" description="Penicillin-binding protein dimerisation" evidence="14">
    <location>
        <begin position="53"/>
        <end position="320"/>
    </location>
</feature>
<keyword evidence="5 12" id="KW-0812">Transmembrane</keyword>
<keyword evidence="9 12" id="KW-0472">Membrane</keyword>
<dbReference type="Pfam" id="PF00905">
    <property type="entry name" value="Transpeptidase"/>
    <property type="match status" value="1"/>
</dbReference>
<keyword evidence="10" id="KW-0961">Cell wall biogenesis/degradation</keyword>
<dbReference type="InterPro" id="IPR036138">
    <property type="entry name" value="PBP_dimer_sf"/>
</dbReference>
<reference evidence="15 16" key="1">
    <citation type="submission" date="2017-04" db="EMBL/GenBank/DDBJ databases">
        <title>Monoglobus pectinilyticus 14 draft genome.</title>
        <authorList>
            <person name="Kim C."/>
            <person name="Rosendale D.I."/>
            <person name="Kelly W.J."/>
            <person name="Tannock G.W."/>
            <person name="Patchett M.L."/>
            <person name="Jordens J.Z."/>
        </authorList>
    </citation>
    <scope>NUCLEOTIDE SEQUENCE [LARGE SCALE GENOMIC DNA]</scope>
    <source>
        <strain evidence="15 16">14</strain>
    </source>
</reference>
<evidence type="ECO:0000313" key="15">
    <source>
        <dbReference type="EMBL" id="AUO18897.1"/>
    </source>
</evidence>
<evidence type="ECO:0000256" key="11">
    <source>
        <dbReference type="SAM" id="MobiDB-lite"/>
    </source>
</evidence>
<keyword evidence="7" id="KW-0573">Peptidoglycan synthesis</keyword>
<dbReference type="GO" id="GO:0008658">
    <property type="term" value="F:penicillin binding"/>
    <property type="evidence" value="ECO:0007669"/>
    <property type="project" value="InterPro"/>
</dbReference>
<organism evidence="15 16">
    <name type="scientific">Monoglobus pectinilyticus</name>
    <dbReference type="NCBI Taxonomy" id="1981510"/>
    <lineage>
        <taxon>Bacteria</taxon>
        <taxon>Bacillati</taxon>
        <taxon>Bacillota</taxon>
        <taxon>Clostridia</taxon>
        <taxon>Monoglobales</taxon>
        <taxon>Monoglobaceae</taxon>
        <taxon>Monoglobus</taxon>
    </lineage>
</organism>
<dbReference type="Gene3D" id="1.10.10.1230">
    <property type="entry name" value="Penicillin-binding protein, N-terminal non-catalytic domain, head sub-domain"/>
    <property type="match status" value="1"/>
</dbReference>
<evidence type="ECO:0000256" key="8">
    <source>
        <dbReference type="ARBA" id="ARBA00022989"/>
    </source>
</evidence>
<evidence type="ECO:0000256" key="7">
    <source>
        <dbReference type="ARBA" id="ARBA00022984"/>
    </source>
</evidence>
<evidence type="ECO:0000256" key="5">
    <source>
        <dbReference type="ARBA" id="ARBA00022692"/>
    </source>
</evidence>
<dbReference type="AlphaFoldDB" id="A0A2K9P0V7"/>
<dbReference type="EMBL" id="CP020991">
    <property type="protein sequence ID" value="AUO18897.1"/>
    <property type="molecule type" value="Genomic_DNA"/>
</dbReference>
<dbReference type="PANTHER" id="PTHR30627:SF2">
    <property type="entry name" value="PEPTIDOGLYCAN D,D-TRANSPEPTIDASE MRDA"/>
    <property type="match status" value="1"/>
</dbReference>
<protein>
    <submittedName>
        <fullName evidence="15">Penicillin-binding protein 2</fullName>
    </submittedName>
</protein>
<evidence type="ECO:0000256" key="2">
    <source>
        <dbReference type="ARBA" id="ARBA00004236"/>
    </source>
</evidence>
<evidence type="ECO:0000259" key="14">
    <source>
        <dbReference type="Pfam" id="PF03717"/>
    </source>
</evidence>
<dbReference type="GO" id="GO:0071972">
    <property type="term" value="F:peptidoglycan L,D-transpeptidase activity"/>
    <property type="evidence" value="ECO:0007669"/>
    <property type="project" value="TreeGrafter"/>
</dbReference>